<feature type="non-terminal residue" evidence="7">
    <location>
        <position position="164"/>
    </location>
</feature>
<name>A0A7J8MK61_9ROSI</name>
<sequence>MFDEMTMCGDMDFFTAPLGEKDVAVSQSEAEATVEDDYTDEEVDVDELERRLWRDKMRLKRLKEQHKGKEGIDIAKQRQSQEQARRKKMSRAQDGILKYMLKMMEVCKAQGFVYGIIPEKGKPVTGASDNLREWWKDKVRFDRNGPAAIAKYQADNSIPGKNDG</sequence>
<gene>
    <name evidence="7" type="ORF">Golob_010001</name>
</gene>
<dbReference type="PANTHER" id="PTHR33305">
    <property type="entry name" value="ETHYLENE INSENSITIVE 3-LIKE 2 PROTEIN"/>
    <property type="match status" value="1"/>
</dbReference>
<comment type="subcellular location">
    <subcellularLocation>
        <location evidence="1">Nucleus</location>
    </subcellularLocation>
</comment>
<dbReference type="Pfam" id="PF04873">
    <property type="entry name" value="EIN3_DNA-bd"/>
    <property type="match status" value="1"/>
</dbReference>
<comment type="caution">
    <text evidence="7">The sequence shown here is derived from an EMBL/GenBank/DDBJ whole genome shotgun (WGS) entry which is preliminary data.</text>
</comment>
<feature type="region of interest" description="Disordered" evidence="5">
    <location>
        <begin position="63"/>
        <end position="89"/>
    </location>
</feature>
<dbReference type="GO" id="GO:0003677">
    <property type="term" value="F:DNA binding"/>
    <property type="evidence" value="ECO:0007669"/>
    <property type="project" value="TreeGrafter"/>
</dbReference>
<feature type="compositionally biased region" description="Basic and acidic residues" evidence="5">
    <location>
        <begin position="65"/>
        <end position="76"/>
    </location>
</feature>
<reference evidence="7 8" key="1">
    <citation type="journal article" date="2019" name="Genome Biol. Evol.">
        <title>Insights into the evolution of the New World diploid cottons (Gossypium, subgenus Houzingenia) based on genome sequencing.</title>
        <authorList>
            <person name="Grover C.E."/>
            <person name="Arick M.A. 2nd"/>
            <person name="Thrash A."/>
            <person name="Conover J.L."/>
            <person name="Sanders W.S."/>
            <person name="Peterson D.G."/>
            <person name="Frelichowski J.E."/>
            <person name="Scheffler J.A."/>
            <person name="Scheffler B.E."/>
            <person name="Wendel J.F."/>
        </authorList>
    </citation>
    <scope>NUCLEOTIDE SEQUENCE [LARGE SCALE GENOMIC DNA]</scope>
    <source>
        <strain evidence="7">157</strain>
        <tissue evidence="7">Leaf</tissue>
    </source>
</reference>
<evidence type="ECO:0000256" key="4">
    <source>
        <dbReference type="ARBA" id="ARBA00023242"/>
    </source>
</evidence>
<evidence type="ECO:0000256" key="5">
    <source>
        <dbReference type="SAM" id="MobiDB-lite"/>
    </source>
</evidence>
<dbReference type="InterPro" id="IPR047091">
    <property type="entry name" value="EIN3-like_DNA-bd"/>
</dbReference>
<evidence type="ECO:0000313" key="7">
    <source>
        <dbReference type="EMBL" id="MBA0565109.1"/>
    </source>
</evidence>
<proteinExistence type="inferred from homology"/>
<dbReference type="InterPro" id="IPR023278">
    <property type="entry name" value="Ethylene_insens-like_DNA-bd"/>
</dbReference>
<dbReference type="GO" id="GO:0009873">
    <property type="term" value="P:ethylene-activated signaling pathway"/>
    <property type="evidence" value="ECO:0007669"/>
    <property type="project" value="UniProtKB-KW"/>
</dbReference>
<evidence type="ECO:0000256" key="1">
    <source>
        <dbReference type="ARBA" id="ARBA00004123"/>
    </source>
</evidence>
<comment type="similarity">
    <text evidence="2">Belongs to the EIN3 family.</text>
</comment>
<dbReference type="EMBL" id="JABEZX010000009">
    <property type="protein sequence ID" value="MBA0565109.1"/>
    <property type="molecule type" value="Genomic_DNA"/>
</dbReference>
<dbReference type="GO" id="GO:0005634">
    <property type="term" value="C:nucleus"/>
    <property type="evidence" value="ECO:0007669"/>
    <property type="project" value="UniProtKB-SubCell"/>
</dbReference>
<dbReference type="Proteomes" id="UP000593572">
    <property type="component" value="Unassembled WGS sequence"/>
</dbReference>
<evidence type="ECO:0000256" key="3">
    <source>
        <dbReference type="ARBA" id="ARBA00022745"/>
    </source>
</evidence>
<keyword evidence="3" id="KW-0936">Ethylene signaling pathway</keyword>
<dbReference type="FunFam" id="1.10.3180.10:FF:000002">
    <property type="entry name" value="Ethylene insensitive 3-like 1"/>
    <property type="match status" value="1"/>
</dbReference>
<dbReference type="InterPro" id="IPR006957">
    <property type="entry name" value="EIN3"/>
</dbReference>
<dbReference type="GO" id="GO:0003700">
    <property type="term" value="F:DNA-binding transcription factor activity"/>
    <property type="evidence" value="ECO:0007669"/>
    <property type="project" value="InterPro"/>
</dbReference>
<evidence type="ECO:0000259" key="6">
    <source>
        <dbReference type="Pfam" id="PF04873"/>
    </source>
</evidence>
<organism evidence="7 8">
    <name type="scientific">Gossypium lobatum</name>
    <dbReference type="NCBI Taxonomy" id="34289"/>
    <lineage>
        <taxon>Eukaryota</taxon>
        <taxon>Viridiplantae</taxon>
        <taxon>Streptophyta</taxon>
        <taxon>Embryophyta</taxon>
        <taxon>Tracheophyta</taxon>
        <taxon>Spermatophyta</taxon>
        <taxon>Magnoliopsida</taxon>
        <taxon>eudicotyledons</taxon>
        <taxon>Gunneridae</taxon>
        <taxon>Pentapetalae</taxon>
        <taxon>rosids</taxon>
        <taxon>malvids</taxon>
        <taxon>Malvales</taxon>
        <taxon>Malvaceae</taxon>
        <taxon>Malvoideae</taxon>
        <taxon>Gossypium</taxon>
    </lineage>
</organism>
<feature type="domain" description="Ethylene insensitive 3-like DNA-binding" evidence="6">
    <location>
        <begin position="46"/>
        <end position="163"/>
    </location>
</feature>
<keyword evidence="8" id="KW-1185">Reference proteome</keyword>
<dbReference type="AlphaFoldDB" id="A0A7J8MK61"/>
<keyword evidence="4" id="KW-0539">Nucleus</keyword>
<dbReference type="Gene3D" id="1.10.3180.10">
    <property type="entry name" value="DNA-binding domain of EIN3-like"/>
    <property type="match status" value="1"/>
</dbReference>
<protein>
    <recommendedName>
        <fullName evidence="6">Ethylene insensitive 3-like DNA-binding domain-containing protein</fullName>
    </recommendedName>
</protein>
<dbReference type="PANTHER" id="PTHR33305:SF11">
    <property type="entry name" value="PROTEIN ETHYLENE INSENSITIVE 3"/>
    <property type="match status" value="1"/>
</dbReference>
<evidence type="ECO:0000313" key="8">
    <source>
        <dbReference type="Proteomes" id="UP000593572"/>
    </source>
</evidence>
<evidence type="ECO:0000256" key="2">
    <source>
        <dbReference type="ARBA" id="ARBA00009416"/>
    </source>
</evidence>
<accession>A0A7J8MK61</accession>